<evidence type="ECO:0000313" key="2">
    <source>
        <dbReference type="Proteomes" id="UP001209878"/>
    </source>
</evidence>
<dbReference type="Proteomes" id="UP001209878">
    <property type="component" value="Unassembled WGS sequence"/>
</dbReference>
<name>A0AAD9KUA9_RIDPI</name>
<keyword evidence="2" id="KW-1185">Reference proteome</keyword>
<dbReference type="EMBL" id="JAODUO010000578">
    <property type="protein sequence ID" value="KAK2177799.1"/>
    <property type="molecule type" value="Genomic_DNA"/>
</dbReference>
<reference evidence="1" key="1">
    <citation type="journal article" date="2023" name="Mol. Biol. Evol.">
        <title>Third-Generation Sequencing Reveals the Adaptive Role of the Epigenome in Three Deep-Sea Polychaetes.</title>
        <authorList>
            <person name="Perez M."/>
            <person name="Aroh O."/>
            <person name="Sun Y."/>
            <person name="Lan Y."/>
            <person name="Juniper S.K."/>
            <person name="Young C.R."/>
            <person name="Angers B."/>
            <person name="Qian P.Y."/>
        </authorList>
    </citation>
    <scope>NUCLEOTIDE SEQUENCE</scope>
    <source>
        <strain evidence="1">R07B-5</strain>
    </source>
</reference>
<organism evidence="1 2">
    <name type="scientific">Ridgeia piscesae</name>
    <name type="common">Tubeworm</name>
    <dbReference type="NCBI Taxonomy" id="27915"/>
    <lineage>
        <taxon>Eukaryota</taxon>
        <taxon>Metazoa</taxon>
        <taxon>Spiralia</taxon>
        <taxon>Lophotrochozoa</taxon>
        <taxon>Annelida</taxon>
        <taxon>Polychaeta</taxon>
        <taxon>Sedentaria</taxon>
        <taxon>Canalipalpata</taxon>
        <taxon>Sabellida</taxon>
        <taxon>Siboglinidae</taxon>
        <taxon>Ridgeia</taxon>
    </lineage>
</organism>
<proteinExistence type="predicted"/>
<dbReference type="AlphaFoldDB" id="A0AAD9KUA9"/>
<sequence>QRRSGIWSLFERFRSDTGRRDQRWRPPTFGGSHKSHPFRDIWETFYSDFEDMCSRWNPPGRESREDWLATHGATKTVYEETFALVKQCKTMALRKEGYKASESIRGGGQEPLILCWEMWSRSPSHGVGGCGAVAPHMVLGDVEP</sequence>
<comment type="caution">
    <text evidence="1">The sequence shown here is derived from an EMBL/GenBank/DDBJ whole genome shotgun (WGS) entry which is preliminary data.</text>
</comment>
<feature type="non-terminal residue" evidence="1">
    <location>
        <position position="144"/>
    </location>
</feature>
<accession>A0AAD9KUA9</accession>
<protein>
    <submittedName>
        <fullName evidence="1">Uncharacterized protein</fullName>
    </submittedName>
</protein>
<evidence type="ECO:0000313" key="1">
    <source>
        <dbReference type="EMBL" id="KAK2177799.1"/>
    </source>
</evidence>
<gene>
    <name evidence="1" type="ORF">NP493_579g01034</name>
</gene>